<keyword evidence="3" id="KW-0732">Signal</keyword>
<dbReference type="PRINTS" id="PR00092">
    <property type="entry name" value="TYROSINASE"/>
</dbReference>
<sequence length="881" mass="100947">MPGFETQFLVLLILSIVLLTASPSDAFIPRECLHNVSGVGGSGICCPRSSRNNKICGGTGHGSCLPIYEANDELQNPDLLLDDRMHWPRRFFNQLCRCESNFFGLACDECWYGWAGPNCERREILVRRNVLSFSAEERHKFISIVAEMPKTGTDRLIMLEKDTLHSDPLKNPIFMPSNLQYLITFIHDYTSRGTLLSDPIKCMRSGYLDNNHNVVGFLTWHRYLMLLWERELRKIAIQRYKWYDFALPYWDWIDAEECEVCTNSLVGAPGPWIGGIQLLHPGSIFSNFTEYCSLPKMRIGRCFGCHVNWPASTPIHRHFVASQFPRTEDLEFTLSRKKVSPSKQYGALKTDGPPAMFQVNAQKAIRVNSGKACKSANLRSAELIGLRRFLEPQADGTAAQVGTTELCPAPDTQNISTTGGSGVCCPSSDITGAVCGGRTRGQCAPLFRNQDADPQPEWSNDDRLHWPLVFFNQTCHCEGNFFGLACDECWFGWKNPDCLTRDVFTRRNVLSFTPEERKKLITIISSMPRVPTDRSVLLETDNNHSDPLRMPSTIPATLFSLITFIHFYTSRSTLLPDVDICAHVEALNYNHNIVGFLTWHRYLMLFWERELRKVAIRLYSWHDFALPYWDWVDADECDVCTNNLVGGAGEWLNGTRRLDQKSAFYNFTEYCSVAEGNIFCQGCHVHWPTLKFITRYYAKTDFPSSTDLEFTLSRMNFFLEDPEEGMNNCRSFHQALEGFCGRPDDNSTYLYMHNKVHNMVHGTHCCSATSTNDPLFILHHTQIDRIFELWFRRMQPRITEYPADHVAPGSCRECPLIGWIPIVRHVQLFTEAEKLGIRYDNFNFGKQGFRGDLYLKYGPRHEESYYARKPQNSVNQSALVH</sequence>
<evidence type="ECO:0000259" key="5">
    <source>
        <dbReference type="PROSITE" id="PS00498"/>
    </source>
</evidence>
<dbReference type="SUPFAM" id="SSF48056">
    <property type="entry name" value="Di-copper centre-containing domain"/>
    <property type="match status" value="2"/>
</dbReference>
<evidence type="ECO:0000256" key="2">
    <source>
        <dbReference type="ARBA" id="ARBA00023008"/>
    </source>
</evidence>
<evidence type="ECO:0000313" key="7">
    <source>
        <dbReference type="Proteomes" id="UP000275846"/>
    </source>
</evidence>
<dbReference type="GO" id="GO:0016491">
    <property type="term" value="F:oxidoreductase activity"/>
    <property type="evidence" value="ECO:0007669"/>
    <property type="project" value="InterPro"/>
</dbReference>
<protein>
    <submittedName>
        <fullName evidence="8">Tyrosinase_Cu-bd domain-containing protein</fullName>
    </submittedName>
</protein>
<evidence type="ECO:0000256" key="1">
    <source>
        <dbReference type="ARBA" id="ARBA00022723"/>
    </source>
</evidence>
<evidence type="ECO:0000313" key="8">
    <source>
        <dbReference type="WBParaSite" id="SSLN_0001580801-mRNA-1"/>
    </source>
</evidence>
<organism evidence="8">
    <name type="scientific">Schistocephalus solidus</name>
    <name type="common">Tapeworm</name>
    <dbReference type="NCBI Taxonomy" id="70667"/>
    <lineage>
        <taxon>Eukaryota</taxon>
        <taxon>Metazoa</taxon>
        <taxon>Spiralia</taxon>
        <taxon>Lophotrochozoa</taxon>
        <taxon>Platyhelminthes</taxon>
        <taxon>Cestoda</taxon>
        <taxon>Eucestoda</taxon>
        <taxon>Diphyllobothriidea</taxon>
        <taxon>Diphyllobothriidae</taxon>
        <taxon>Schistocephalus</taxon>
    </lineage>
</organism>
<dbReference type="Proteomes" id="UP000275846">
    <property type="component" value="Unassembled WGS sequence"/>
</dbReference>
<proteinExistence type="predicted"/>
<dbReference type="InterPro" id="IPR008922">
    <property type="entry name" value="Di-copper_centre_dom_sf"/>
</dbReference>
<dbReference type="InterPro" id="IPR050316">
    <property type="entry name" value="Tyrosinase/Hemocyanin"/>
</dbReference>
<dbReference type="PANTHER" id="PTHR11474:SF126">
    <property type="entry name" value="TYROSINASE-LIKE PROTEIN TYR-1-RELATED"/>
    <property type="match status" value="1"/>
</dbReference>
<gene>
    <name evidence="6" type="ORF">SSLN_LOCUS15235</name>
</gene>
<feature type="signal peptide" evidence="3">
    <location>
        <begin position="1"/>
        <end position="26"/>
    </location>
</feature>
<dbReference type="PANTHER" id="PTHR11474">
    <property type="entry name" value="TYROSINASE FAMILY MEMBER"/>
    <property type="match status" value="1"/>
</dbReference>
<dbReference type="AlphaFoldDB" id="A0A183TFI9"/>
<name>A0A183TFI9_SCHSO</name>
<feature type="chain" id="PRO_5043141516" evidence="3">
    <location>
        <begin position="27"/>
        <end position="881"/>
    </location>
</feature>
<dbReference type="PROSITE" id="PS00498">
    <property type="entry name" value="TYROSINASE_2"/>
    <property type="match status" value="1"/>
</dbReference>
<evidence type="ECO:0000259" key="4">
    <source>
        <dbReference type="PROSITE" id="PS00497"/>
    </source>
</evidence>
<dbReference type="GO" id="GO:0046872">
    <property type="term" value="F:metal ion binding"/>
    <property type="evidence" value="ECO:0007669"/>
    <property type="project" value="UniProtKB-KW"/>
</dbReference>
<dbReference type="InterPro" id="IPR002227">
    <property type="entry name" value="Tyrosinase_Cu-bd"/>
</dbReference>
<dbReference type="Gene3D" id="1.10.1280.10">
    <property type="entry name" value="Di-copper center containing domain from catechol oxidase"/>
    <property type="match status" value="2"/>
</dbReference>
<keyword evidence="2" id="KW-0186">Copper</keyword>
<dbReference type="Pfam" id="PF00264">
    <property type="entry name" value="Tyrosinase"/>
    <property type="match status" value="2"/>
</dbReference>
<accession>A0A183TFI9</accession>
<dbReference type="EMBL" id="UYSU01039723">
    <property type="protein sequence ID" value="VDM01621.1"/>
    <property type="molecule type" value="Genomic_DNA"/>
</dbReference>
<keyword evidence="7" id="KW-1185">Reference proteome</keyword>
<dbReference type="WBParaSite" id="SSLN_0001580801-mRNA-1">
    <property type="protein sequence ID" value="SSLN_0001580801-mRNA-1"/>
    <property type="gene ID" value="SSLN_0001580801"/>
</dbReference>
<reference evidence="8" key="1">
    <citation type="submission" date="2016-06" db="UniProtKB">
        <authorList>
            <consortium name="WormBaseParasite"/>
        </authorList>
    </citation>
    <scope>IDENTIFICATION</scope>
</reference>
<feature type="domain" description="Tyrosinase copper-binding" evidence="4">
    <location>
        <begin position="212"/>
        <end position="229"/>
    </location>
</feature>
<feature type="domain" description="Tyrosinase copper-binding" evidence="4">
    <location>
        <begin position="591"/>
        <end position="608"/>
    </location>
</feature>
<keyword evidence="1" id="KW-0479">Metal-binding</keyword>
<reference evidence="6 7" key="2">
    <citation type="submission" date="2018-11" db="EMBL/GenBank/DDBJ databases">
        <authorList>
            <consortium name="Pathogen Informatics"/>
        </authorList>
    </citation>
    <scope>NUCLEOTIDE SEQUENCE [LARGE SCALE GENOMIC DNA]</scope>
    <source>
        <strain evidence="6 7">NST_G2</strain>
    </source>
</reference>
<dbReference type="STRING" id="70667.A0A183TFI9"/>
<evidence type="ECO:0000256" key="3">
    <source>
        <dbReference type="SAM" id="SignalP"/>
    </source>
</evidence>
<dbReference type="PROSITE" id="PS00497">
    <property type="entry name" value="TYROSINASE_1"/>
    <property type="match status" value="2"/>
</dbReference>
<evidence type="ECO:0000313" key="6">
    <source>
        <dbReference type="EMBL" id="VDM01621.1"/>
    </source>
</evidence>
<dbReference type="OrthoDB" id="6132182at2759"/>
<feature type="domain" description="Tyrosinase copper-binding" evidence="5">
    <location>
        <begin position="773"/>
        <end position="784"/>
    </location>
</feature>